<dbReference type="Proteomes" id="UP001285441">
    <property type="component" value="Unassembled WGS sequence"/>
</dbReference>
<keyword evidence="3" id="KW-1185">Reference proteome</keyword>
<dbReference type="EMBL" id="JAULSW010000003">
    <property type="protein sequence ID" value="KAK3387946.1"/>
    <property type="molecule type" value="Genomic_DNA"/>
</dbReference>
<sequence length="266" mass="30401">MRLINTRTLKIHQFHGRTVPLYAILSHTWGDGEVSLQDFHSEAIRASKRGFAKIKNACQEARNQRLEYLWVDTCCIDKTSSAELGEAINSMYKWYQGSAICFAYLEDMAHSPSSSDERGELPEGSLGRLRSGSATRSRLLDPTFKTSRWFTRGWTLQELIAPANVHFYNQAWKKVEEKTNITAELETITGVDEIVLQGASPEEVSVGKRMSWASERDTTRQEDVAYSLFGIFNVNLPLIYGEGEKAFFRLQEEIFRQSDDHTLFAW</sequence>
<accession>A0AAE0NUJ1</accession>
<gene>
    <name evidence="2" type="ORF">B0H63DRAFT_368869</name>
</gene>
<dbReference type="PANTHER" id="PTHR10622">
    <property type="entry name" value="HET DOMAIN-CONTAINING PROTEIN"/>
    <property type="match status" value="1"/>
</dbReference>
<name>A0AAE0NUJ1_9PEZI</name>
<dbReference type="AlphaFoldDB" id="A0AAE0NUJ1"/>
<evidence type="ECO:0000313" key="3">
    <source>
        <dbReference type="Proteomes" id="UP001285441"/>
    </source>
</evidence>
<feature type="domain" description="Heterokaryon incompatibility" evidence="1">
    <location>
        <begin position="22"/>
        <end position="158"/>
    </location>
</feature>
<protein>
    <submittedName>
        <fullName evidence="2">Heterokaryon incompatibility protein-domain-containing protein</fullName>
    </submittedName>
</protein>
<dbReference type="PANTHER" id="PTHR10622:SF12">
    <property type="entry name" value="HET DOMAIN-CONTAINING PROTEIN"/>
    <property type="match status" value="1"/>
</dbReference>
<comment type="caution">
    <text evidence="2">The sequence shown here is derived from an EMBL/GenBank/DDBJ whole genome shotgun (WGS) entry which is preliminary data.</text>
</comment>
<feature type="non-terminal residue" evidence="2">
    <location>
        <position position="266"/>
    </location>
</feature>
<reference evidence="2" key="1">
    <citation type="journal article" date="2023" name="Mol. Phylogenet. Evol.">
        <title>Genome-scale phylogeny and comparative genomics of the fungal order Sordariales.</title>
        <authorList>
            <person name="Hensen N."/>
            <person name="Bonometti L."/>
            <person name="Westerberg I."/>
            <person name="Brannstrom I.O."/>
            <person name="Guillou S."/>
            <person name="Cros-Aarteil S."/>
            <person name="Calhoun S."/>
            <person name="Haridas S."/>
            <person name="Kuo A."/>
            <person name="Mondo S."/>
            <person name="Pangilinan J."/>
            <person name="Riley R."/>
            <person name="LaButti K."/>
            <person name="Andreopoulos B."/>
            <person name="Lipzen A."/>
            <person name="Chen C."/>
            <person name="Yan M."/>
            <person name="Daum C."/>
            <person name="Ng V."/>
            <person name="Clum A."/>
            <person name="Steindorff A."/>
            <person name="Ohm R.A."/>
            <person name="Martin F."/>
            <person name="Silar P."/>
            <person name="Natvig D.O."/>
            <person name="Lalanne C."/>
            <person name="Gautier V."/>
            <person name="Ament-Velasquez S.L."/>
            <person name="Kruys A."/>
            <person name="Hutchinson M.I."/>
            <person name="Powell A.J."/>
            <person name="Barry K."/>
            <person name="Miller A.N."/>
            <person name="Grigoriev I.V."/>
            <person name="Debuchy R."/>
            <person name="Gladieux P."/>
            <person name="Hiltunen Thoren M."/>
            <person name="Johannesson H."/>
        </authorList>
    </citation>
    <scope>NUCLEOTIDE SEQUENCE</scope>
    <source>
        <strain evidence="2">CBS 232.78</strain>
    </source>
</reference>
<evidence type="ECO:0000259" key="1">
    <source>
        <dbReference type="Pfam" id="PF06985"/>
    </source>
</evidence>
<dbReference type="InterPro" id="IPR010730">
    <property type="entry name" value="HET"/>
</dbReference>
<proteinExistence type="predicted"/>
<evidence type="ECO:0000313" key="2">
    <source>
        <dbReference type="EMBL" id="KAK3387946.1"/>
    </source>
</evidence>
<organism evidence="2 3">
    <name type="scientific">Podospora didyma</name>
    <dbReference type="NCBI Taxonomy" id="330526"/>
    <lineage>
        <taxon>Eukaryota</taxon>
        <taxon>Fungi</taxon>
        <taxon>Dikarya</taxon>
        <taxon>Ascomycota</taxon>
        <taxon>Pezizomycotina</taxon>
        <taxon>Sordariomycetes</taxon>
        <taxon>Sordariomycetidae</taxon>
        <taxon>Sordariales</taxon>
        <taxon>Podosporaceae</taxon>
        <taxon>Podospora</taxon>
    </lineage>
</organism>
<reference evidence="2" key="2">
    <citation type="submission" date="2023-06" db="EMBL/GenBank/DDBJ databases">
        <authorList>
            <consortium name="Lawrence Berkeley National Laboratory"/>
            <person name="Haridas S."/>
            <person name="Hensen N."/>
            <person name="Bonometti L."/>
            <person name="Westerberg I."/>
            <person name="Brannstrom I.O."/>
            <person name="Guillou S."/>
            <person name="Cros-Aarteil S."/>
            <person name="Calhoun S."/>
            <person name="Kuo A."/>
            <person name="Mondo S."/>
            <person name="Pangilinan J."/>
            <person name="Riley R."/>
            <person name="LaButti K."/>
            <person name="Andreopoulos B."/>
            <person name="Lipzen A."/>
            <person name="Chen C."/>
            <person name="Yanf M."/>
            <person name="Daum C."/>
            <person name="Ng V."/>
            <person name="Clum A."/>
            <person name="Steindorff A."/>
            <person name="Ohm R."/>
            <person name="Martin F."/>
            <person name="Silar P."/>
            <person name="Natvig D."/>
            <person name="Lalanne C."/>
            <person name="Gautier V."/>
            <person name="Ament-velasquez S.L."/>
            <person name="Kruys A."/>
            <person name="Hutchinson M.I."/>
            <person name="Powell A.J."/>
            <person name="Barry K."/>
            <person name="Miller A.N."/>
            <person name="Grigoriev I.V."/>
            <person name="Debuchy R."/>
            <person name="Gladieux P."/>
            <person name="Thoren M.H."/>
            <person name="Johannesson H."/>
        </authorList>
    </citation>
    <scope>NUCLEOTIDE SEQUENCE</scope>
    <source>
        <strain evidence="2">CBS 232.78</strain>
    </source>
</reference>
<dbReference type="Pfam" id="PF06985">
    <property type="entry name" value="HET"/>
    <property type="match status" value="1"/>
</dbReference>